<evidence type="ECO:0000256" key="6">
    <source>
        <dbReference type="ARBA" id="ARBA00023014"/>
    </source>
</evidence>
<protein>
    <recommendedName>
        <fullName evidence="9">CRISPR-associated exonuclease Cas4</fullName>
        <ecNumber evidence="9">3.1.12.1</ecNumber>
    </recommendedName>
</protein>
<keyword evidence="12" id="KW-1185">Reference proteome</keyword>
<accession>A0ABQ4EEB3</accession>
<reference evidence="11 12" key="1">
    <citation type="submission" date="2021-01" db="EMBL/GenBank/DDBJ databases">
        <title>Whole genome shotgun sequence of Plantactinospora endophytica NBRC 110450.</title>
        <authorList>
            <person name="Komaki H."/>
            <person name="Tamura T."/>
        </authorList>
    </citation>
    <scope>NUCLEOTIDE SEQUENCE [LARGE SCALE GENOMIC DNA]</scope>
    <source>
        <strain evidence="11 12">NBRC 110450</strain>
    </source>
</reference>
<dbReference type="Pfam" id="PF01930">
    <property type="entry name" value="Cas_Cas4"/>
    <property type="match status" value="1"/>
</dbReference>
<evidence type="ECO:0000256" key="9">
    <source>
        <dbReference type="RuleBase" id="RU365022"/>
    </source>
</evidence>
<keyword evidence="7 9" id="KW-0051">Antiviral defense</keyword>
<evidence type="ECO:0000256" key="8">
    <source>
        <dbReference type="ARBA" id="ARBA00023211"/>
    </source>
</evidence>
<name>A0ABQ4EEB3_9ACTN</name>
<dbReference type="InterPro" id="IPR022765">
    <property type="entry name" value="Dna2/Cas4_DUF83"/>
</dbReference>
<comment type="cofactor">
    <cofactor evidence="9">
        <name>iron-sulfur cluster</name>
        <dbReference type="ChEBI" id="CHEBI:30408"/>
    </cofactor>
</comment>
<dbReference type="Proteomes" id="UP000646749">
    <property type="component" value="Unassembled WGS sequence"/>
</dbReference>
<dbReference type="EMBL" id="BONW01000050">
    <property type="protein sequence ID" value="GIG93073.1"/>
    <property type="molecule type" value="Genomic_DNA"/>
</dbReference>
<evidence type="ECO:0000313" key="12">
    <source>
        <dbReference type="Proteomes" id="UP000646749"/>
    </source>
</evidence>
<keyword evidence="2 9" id="KW-0479">Metal-binding</keyword>
<dbReference type="EC" id="3.1.12.1" evidence="9"/>
<evidence type="ECO:0000256" key="7">
    <source>
        <dbReference type="ARBA" id="ARBA00023118"/>
    </source>
</evidence>
<gene>
    <name evidence="11" type="ORF">Pen02_80090</name>
</gene>
<comment type="caution">
    <text evidence="11">The sequence shown here is derived from an EMBL/GenBank/DDBJ whole genome shotgun (WGS) entry which is preliminary data.</text>
</comment>
<evidence type="ECO:0000259" key="10">
    <source>
        <dbReference type="Pfam" id="PF01930"/>
    </source>
</evidence>
<dbReference type="Gene3D" id="3.90.320.10">
    <property type="match status" value="1"/>
</dbReference>
<dbReference type="InterPro" id="IPR011604">
    <property type="entry name" value="PDDEXK-like_dom_sf"/>
</dbReference>
<evidence type="ECO:0000256" key="2">
    <source>
        <dbReference type="ARBA" id="ARBA00022723"/>
    </source>
</evidence>
<dbReference type="InterPro" id="IPR013343">
    <property type="entry name" value="CRISPR-assoc_prot_Cas4"/>
</dbReference>
<keyword evidence="1 9" id="KW-0540">Nuclease</keyword>
<comment type="cofactor">
    <cofactor evidence="9">
        <name>Mg(2+)</name>
        <dbReference type="ChEBI" id="CHEBI:18420"/>
    </cofactor>
    <cofactor evidence="9">
        <name>Mn(2+)</name>
        <dbReference type="ChEBI" id="CHEBI:29035"/>
    </cofactor>
    <text evidence="9">Mg(2+) or Mn(2+) required for ssDNA cleavage activity.</text>
</comment>
<dbReference type="RefSeq" id="WP_203871376.1">
    <property type="nucleotide sequence ID" value="NZ_BONW01000050.1"/>
</dbReference>
<evidence type="ECO:0000256" key="1">
    <source>
        <dbReference type="ARBA" id="ARBA00022722"/>
    </source>
</evidence>
<keyword evidence="4 9" id="KW-0269">Exonuclease</keyword>
<sequence>MTWWPDGNNDAGRIPLSALEHYAYCPRQAALIHVDGIFTDDVNTVRGHLAHERVDKPGIRATAATGVRQHYAVPVWSEVLGLYGRCDVVEIGQRTAVPVEHKIGEYRPGGPADIQVAAQALCLREMLDLDVPYGEVFTHADRRRHQVAITDEMTARVAETTTALKALLVAPRLPAPVADRRCRRCSLQDDCLPRALTATADIYSPQPLGRWDA</sequence>
<dbReference type="NCBIfam" id="TIGR00372">
    <property type="entry name" value="cas4"/>
    <property type="match status" value="1"/>
</dbReference>
<feature type="domain" description="DUF83" evidence="10">
    <location>
        <begin position="17"/>
        <end position="192"/>
    </location>
</feature>
<keyword evidence="5 9" id="KW-0408">Iron</keyword>
<keyword evidence="3 9" id="KW-0378">Hydrolase</keyword>
<evidence type="ECO:0000256" key="4">
    <source>
        <dbReference type="ARBA" id="ARBA00022839"/>
    </source>
</evidence>
<evidence type="ECO:0000256" key="3">
    <source>
        <dbReference type="ARBA" id="ARBA00022801"/>
    </source>
</evidence>
<keyword evidence="8 9" id="KW-0464">Manganese</keyword>
<comment type="function">
    <text evidence="9">CRISPR (clustered regularly interspaced short palindromic repeat) is an adaptive immune system that provides protection against mobile genetic elements (viruses, transposable elements and conjugative plasmids). CRISPR clusters contain sequences complementary to antecedent mobile elements and target invading nucleic acids. CRISPR clusters are transcribed and processed into CRISPR RNA (crRNA).</text>
</comment>
<organism evidence="11 12">
    <name type="scientific">Plantactinospora endophytica</name>
    <dbReference type="NCBI Taxonomy" id="673535"/>
    <lineage>
        <taxon>Bacteria</taxon>
        <taxon>Bacillati</taxon>
        <taxon>Actinomycetota</taxon>
        <taxon>Actinomycetes</taxon>
        <taxon>Micromonosporales</taxon>
        <taxon>Micromonosporaceae</taxon>
        <taxon>Plantactinospora</taxon>
    </lineage>
</organism>
<proteinExistence type="inferred from homology"/>
<evidence type="ECO:0000313" key="11">
    <source>
        <dbReference type="EMBL" id="GIG93073.1"/>
    </source>
</evidence>
<comment type="similarity">
    <text evidence="9">Belongs to the CRISPR-associated exonuclease Cas4 family.</text>
</comment>
<evidence type="ECO:0000256" key="5">
    <source>
        <dbReference type="ARBA" id="ARBA00023004"/>
    </source>
</evidence>
<keyword evidence="6 9" id="KW-0411">Iron-sulfur</keyword>